<reference evidence="5 6" key="1">
    <citation type="submission" date="2016-10" db="EMBL/GenBank/DDBJ databases">
        <authorList>
            <person name="de Groot N.N."/>
        </authorList>
    </citation>
    <scope>NUCLEOTIDE SEQUENCE [LARGE SCALE GENOMIC DNA]</scope>
    <source>
        <strain evidence="5 6">DSM 44637</strain>
    </source>
</reference>
<dbReference type="PANTHER" id="PTHR30146">
    <property type="entry name" value="LACI-RELATED TRANSCRIPTIONAL REPRESSOR"/>
    <property type="match status" value="1"/>
</dbReference>
<dbReference type="AlphaFoldDB" id="A0A1I5ZG40"/>
<evidence type="ECO:0000313" key="6">
    <source>
        <dbReference type="Proteomes" id="UP000199137"/>
    </source>
</evidence>
<keyword evidence="1" id="KW-0805">Transcription regulation</keyword>
<sequence>MNTRRPSIHDVAAAANVSITTVSHALSGKGRLPQETRDHVRQAAERLGYTPSFTARGLATGRSTLLAIQASGFGPETLVPDLAYITDILNAASSHALERGYALVVLPPQAPVAHIERLGFEGATVIDPLGQETLLGAMRGQGKPVVTMGRIVTGSSSIPFVDTDHDAATTMVLDHLWDQGYRRPAVLTGGRGLSYVESVTRTYRGWCAERTIPDRIVEVDGRLTDESGRQAMSAALRTRRGEIDSVYATLDALAIGAMTAARDLGISVPDQLGIASITDSPLLRIPNPMITALDLHPAVIGVKALSMLIDTIEGGSAGGKKQGELIPADLVVRDSTARGASG</sequence>
<proteinExistence type="predicted"/>
<dbReference type="STRING" id="112413.SAMN05421854_11544"/>
<dbReference type="PANTHER" id="PTHR30146:SF153">
    <property type="entry name" value="LACTOSE OPERON REPRESSOR"/>
    <property type="match status" value="1"/>
</dbReference>
<dbReference type="SUPFAM" id="SSF53822">
    <property type="entry name" value="Periplasmic binding protein-like I"/>
    <property type="match status" value="1"/>
</dbReference>
<dbReference type="Gene3D" id="1.10.260.40">
    <property type="entry name" value="lambda repressor-like DNA-binding domains"/>
    <property type="match status" value="1"/>
</dbReference>
<keyword evidence="3" id="KW-0804">Transcription</keyword>
<dbReference type="CDD" id="cd01392">
    <property type="entry name" value="HTH_LacI"/>
    <property type="match status" value="1"/>
</dbReference>
<accession>A0A1I5ZG40</accession>
<dbReference type="RefSeq" id="WP_093576367.1">
    <property type="nucleotide sequence ID" value="NZ_FOWC01000015.1"/>
</dbReference>
<dbReference type="SUPFAM" id="SSF47413">
    <property type="entry name" value="lambda repressor-like DNA-binding domains"/>
    <property type="match status" value="1"/>
</dbReference>
<dbReference type="SMART" id="SM00354">
    <property type="entry name" value="HTH_LACI"/>
    <property type="match status" value="1"/>
</dbReference>
<name>A0A1I5ZG40_9PSEU</name>
<dbReference type="EMBL" id="FOWC01000015">
    <property type="protein sequence ID" value="SFQ55390.1"/>
    <property type="molecule type" value="Genomic_DNA"/>
</dbReference>
<organism evidence="5 6">
    <name type="scientific">Amycolatopsis rubida</name>
    <dbReference type="NCBI Taxonomy" id="112413"/>
    <lineage>
        <taxon>Bacteria</taxon>
        <taxon>Bacillati</taxon>
        <taxon>Actinomycetota</taxon>
        <taxon>Actinomycetes</taxon>
        <taxon>Pseudonocardiales</taxon>
        <taxon>Pseudonocardiaceae</taxon>
        <taxon>Amycolatopsis</taxon>
    </lineage>
</organism>
<evidence type="ECO:0000256" key="1">
    <source>
        <dbReference type="ARBA" id="ARBA00023015"/>
    </source>
</evidence>
<evidence type="ECO:0000313" key="5">
    <source>
        <dbReference type="EMBL" id="SFQ55390.1"/>
    </source>
</evidence>
<dbReference type="GO" id="GO:0000976">
    <property type="term" value="F:transcription cis-regulatory region binding"/>
    <property type="evidence" value="ECO:0007669"/>
    <property type="project" value="TreeGrafter"/>
</dbReference>
<evidence type="ECO:0000256" key="3">
    <source>
        <dbReference type="ARBA" id="ARBA00023163"/>
    </source>
</evidence>
<dbReference type="GO" id="GO:0003700">
    <property type="term" value="F:DNA-binding transcription factor activity"/>
    <property type="evidence" value="ECO:0007669"/>
    <property type="project" value="TreeGrafter"/>
</dbReference>
<dbReference type="OrthoDB" id="3602807at2"/>
<dbReference type="Proteomes" id="UP000199137">
    <property type="component" value="Unassembled WGS sequence"/>
</dbReference>
<dbReference type="PROSITE" id="PS50932">
    <property type="entry name" value="HTH_LACI_2"/>
    <property type="match status" value="1"/>
</dbReference>
<dbReference type="Pfam" id="PF13377">
    <property type="entry name" value="Peripla_BP_3"/>
    <property type="match status" value="1"/>
</dbReference>
<feature type="domain" description="HTH lacI-type" evidence="4">
    <location>
        <begin position="6"/>
        <end position="60"/>
    </location>
</feature>
<gene>
    <name evidence="5" type="ORF">SAMN05421854_11544</name>
</gene>
<evidence type="ECO:0000256" key="2">
    <source>
        <dbReference type="ARBA" id="ARBA00023125"/>
    </source>
</evidence>
<dbReference type="InterPro" id="IPR046335">
    <property type="entry name" value="LacI/GalR-like_sensor"/>
</dbReference>
<dbReference type="InterPro" id="IPR010982">
    <property type="entry name" value="Lambda_DNA-bd_dom_sf"/>
</dbReference>
<protein>
    <submittedName>
        <fullName evidence="5">DNA-binding transcriptional regulator, LacI/PurR family</fullName>
    </submittedName>
</protein>
<dbReference type="Pfam" id="PF00356">
    <property type="entry name" value="LacI"/>
    <property type="match status" value="1"/>
</dbReference>
<dbReference type="InterPro" id="IPR028082">
    <property type="entry name" value="Peripla_BP_I"/>
</dbReference>
<dbReference type="PROSITE" id="PS00356">
    <property type="entry name" value="HTH_LACI_1"/>
    <property type="match status" value="1"/>
</dbReference>
<keyword evidence="2 5" id="KW-0238">DNA-binding</keyword>
<dbReference type="Gene3D" id="3.40.50.2300">
    <property type="match status" value="2"/>
</dbReference>
<evidence type="ECO:0000259" key="4">
    <source>
        <dbReference type="PROSITE" id="PS50932"/>
    </source>
</evidence>
<dbReference type="InterPro" id="IPR000843">
    <property type="entry name" value="HTH_LacI"/>
</dbReference>